<dbReference type="EMBL" id="JAUSUG010000024">
    <property type="protein sequence ID" value="MDQ0257178.1"/>
    <property type="molecule type" value="Genomic_DNA"/>
</dbReference>
<dbReference type="RefSeq" id="WP_307330487.1">
    <property type="nucleotide sequence ID" value="NZ_JAUSUG010000024.1"/>
</dbReference>
<gene>
    <name evidence="2" type="ORF">J2S74_004636</name>
</gene>
<reference evidence="2 3" key="1">
    <citation type="submission" date="2023-07" db="EMBL/GenBank/DDBJ databases">
        <title>Genomic Encyclopedia of Type Strains, Phase IV (KMG-IV): sequencing the most valuable type-strain genomes for metagenomic binning, comparative biology and taxonomic classification.</title>
        <authorList>
            <person name="Goeker M."/>
        </authorList>
    </citation>
    <scope>NUCLEOTIDE SEQUENCE [LARGE SCALE GENOMIC DNA]</scope>
    <source>
        <strain evidence="2 3">DSM 9768</strain>
    </source>
</reference>
<proteinExistence type="predicted"/>
<dbReference type="Pfam" id="PF09551">
    <property type="entry name" value="Spore_II_R"/>
    <property type="match status" value="1"/>
</dbReference>
<name>A0ABU0A118_9BACI</name>
<protein>
    <submittedName>
        <fullName evidence="2">Stage II sporulation protein R</fullName>
    </submittedName>
</protein>
<dbReference type="Proteomes" id="UP001230005">
    <property type="component" value="Unassembled WGS sequence"/>
</dbReference>
<evidence type="ECO:0000313" key="2">
    <source>
        <dbReference type="EMBL" id="MDQ0257178.1"/>
    </source>
</evidence>
<organism evidence="2 3">
    <name type="scientific">Evansella vedderi</name>
    <dbReference type="NCBI Taxonomy" id="38282"/>
    <lineage>
        <taxon>Bacteria</taxon>
        <taxon>Bacillati</taxon>
        <taxon>Bacillota</taxon>
        <taxon>Bacilli</taxon>
        <taxon>Bacillales</taxon>
        <taxon>Bacillaceae</taxon>
        <taxon>Evansella</taxon>
    </lineage>
</organism>
<keyword evidence="3" id="KW-1185">Reference proteome</keyword>
<evidence type="ECO:0000256" key="1">
    <source>
        <dbReference type="SAM" id="Coils"/>
    </source>
</evidence>
<comment type="caution">
    <text evidence="2">The sequence shown here is derived from an EMBL/GenBank/DDBJ whole genome shotgun (WGS) entry which is preliminary data.</text>
</comment>
<dbReference type="NCBIfam" id="TIGR02837">
    <property type="entry name" value="spore_II_R"/>
    <property type="match status" value="1"/>
</dbReference>
<sequence>MKQQIHRIRIYLLAALSILILSWEGQVIMPVYADEEFFIPEESIRLRILANSNNPVDQTVKRNIRDAVNAQITEWVEQLDDLEQARHIIDENLDELNQIVANELEKAGSRESFNVSLEETNFPTKLYGNRLYPAGTYEAVLITLGDGQGDNWWCVLFPPLCFLDFSNGDAVAHEADDHDSEHDYEYQEEEDGVQVSFFIVDIFTSIMDKFRA</sequence>
<dbReference type="InterPro" id="IPR014202">
    <property type="entry name" value="Spore_II_R"/>
</dbReference>
<accession>A0ABU0A118</accession>
<keyword evidence="1" id="KW-0175">Coiled coil</keyword>
<evidence type="ECO:0000313" key="3">
    <source>
        <dbReference type="Proteomes" id="UP001230005"/>
    </source>
</evidence>
<feature type="coiled-coil region" evidence="1">
    <location>
        <begin position="65"/>
        <end position="99"/>
    </location>
</feature>